<dbReference type="PIRSF" id="PIRSF006603">
    <property type="entry name" value="DinF"/>
    <property type="match status" value="1"/>
</dbReference>
<evidence type="ECO:0000256" key="6">
    <source>
        <dbReference type="ARBA" id="ARBA00022449"/>
    </source>
</evidence>
<dbReference type="AlphaFoldDB" id="A0A6I3QVE0"/>
<dbReference type="InterPro" id="IPR002528">
    <property type="entry name" value="MATE_fam"/>
</dbReference>
<dbReference type="GO" id="GO:0042910">
    <property type="term" value="F:xenobiotic transmembrane transporter activity"/>
    <property type="evidence" value="ECO:0007669"/>
    <property type="project" value="InterPro"/>
</dbReference>
<evidence type="ECO:0000256" key="7">
    <source>
        <dbReference type="ARBA" id="ARBA00022475"/>
    </source>
</evidence>
<keyword evidence="8" id="KW-0812">Transmembrane</keyword>
<keyword evidence="6" id="KW-0050">Antiport</keyword>
<name>A0A6I3QVE0_9FIRM</name>
<evidence type="ECO:0000256" key="2">
    <source>
        <dbReference type="ARBA" id="ARBA00004651"/>
    </source>
</evidence>
<evidence type="ECO:0000256" key="10">
    <source>
        <dbReference type="ARBA" id="ARBA00023065"/>
    </source>
</evidence>
<evidence type="ECO:0000256" key="5">
    <source>
        <dbReference type="ARBA" id="ARBA00022448"/>
    </source>
</evidence>
<keyword evidence="10" id="KW-0406">Ion transport</keyword>
<gene>
    <name evidence="13" type="ORF">GMD52_05675</name>
</gene>
<sequence length="452" mass="49079">MMDKSFYKAVLAIALPVSMQGLISVGVNMMDTVMLGQLGETALSASSLANQFIGVFQILCTGIGMGSSIMTARFWGAKDHDSTKKAVTVMYRFTFLLITIFFGVTLAAPEKIMRLYTTDPAVIREGARYLSWSLPSYFLLAYSLATTNALRTIGKVRIPLYSSILCFFTNVFFNWIFIYGKLGAPEMGVAGAALGTTLSRIIEFGIICGYFLFVEKDLAYRLKDLNLPCGAFLPGYLRLCIPVLISDSMLALGNNLTTMIIGRIGTEFVSANAITSVTVHLATIFVMGVSNAAGVITGNTLGAGNRDRAQRGGMAFFILGTIIGLISALFVVVVGRHSLAIYNIGDITAGIADQLMLAVAITTVFQSSNSILTKGVLRAGGDTRFLMIIDAVFFWLLALPLGYFAGLVWRISPFLIYICLRIDQIIKAVVCVFRLASGKWIKRLMSVEQDNA</sequence>
<keyword evidence="7" id="KW-1003">Cell membrane</keyword>
<comment type="function">
    <text evidence="1">Multidrug efflux pump.</text>
</comment>
<evidence type="ECO:0000313" key="14">
    <source>
        <dbReference type="Proteomes" id="UP000449193"/>
    </source>
</evidence>
<evidence type="ECO:0000256" key="9">
    <source>
        <dbReference type="ARBA" id="ARBA00022989"/>
    </source>
</evidence>
<dbReference type="PANTHER" id="PTHR43298">
    <property type="entry name" value="MULTIDRUG RESISTANCE PROTEIN NORM-RELATED"/>
    <property type="match status" value="1"/>
</dbReference>
<comment type="caution">
    <text evidence="13">The sequence shown here is derived from an EMBL/GenBank/DDBJ whole genome shotgun (WGS) entry which is preliminary data.</text>
</comment>
<dbReference type="InterPro" id="IPR050222">
    <property type="entry name" value="MATE_MdtK"/>
</dbReference>
<dbReference type="GO" id="GO:0006811">
    <property type="term" value="P:monoatomic ion transport"/>
    <property type="evidence" value="ECO:0007669"/>
    <property type="project" value="UniProtKB-KW"/>
</dbReference>
<keyword evidence="5" id="KW-0813">Transport</keyword>
<evidence type="ECO:0000256" key="8">
    <source>
        <dbReference type="ARBA" id="ARBA00022692"/>
    </source>
</evidence>
<dbReference type="NCBIfam" id="TIGR00797">
    <property type="entry name" value="matE"/>
    <property type="match status" value="1"/>
</dbReference>
<dbReference type="PANTHER" id="PTHR43298:SF2">
    <property type="entry name" value="FMN_FAD EXPORTER YEEO-RELATED"/>
    <property type="match status" value="1"/>
</dbReference>
<evidence type="ECO:0000256" key="12">
    <source>
        <dbReference type="ARBA" id="ARBA00031636"/>
    </source>
</evidence>
<dbReference type="InterPro" id="IPR048279">
    <property type="entry name" value="MdtK-like"/>
</dbReference>
<dbReference type="EMBL" id="WMZR01000005">
    <property type="protein sequence ID" value="MTS51025.1"/>
    <property type="molecule type" value="Genomic_DNA"/>
</dbReference>
<accession>A0A6I3QVE0</accession>
<comment type="similarity">
    <text evidence="3">Belongs to the multi antimicrobial extrusion (MATE) (TC 2.A.66.1) family.</text>
</comment>
<dbReference type="Proteomes" id="UP000449193">
    <property type="component" value="Unassembled WGS sequence"/>
</dbReference>
<comment type="subcellular location">
    <subcellularLocation>
        <location evidence="2">Cell membrane</location>
        <topology evidence="2">Multi-pass membrane protein</topology>
    </subcellularLocation>
</comment>
<protein>
    <recommendedName>
        <fullName evidence="4">Probable multidrug resistance protein NorM</fullName>
    </recommendedName>
    <alternativeName>
        <fullName evidence="12">Multidrug-efflux transporter</fullName>
    </alternativeName>
</protein>
<evidence type="ECO:0000256" key="3">
    <source>
        <dbReference type="ARBA" id="ARBA00010199"/>
    </source>
</evidence>
<reference evidence="13 14" key="1">
    <citation type="journal article" date="2019" name="Nat. Med.">
        <title>A library of human gut bacterial isolates paired with longitudinal multiomics data enables mechanistic microbiome research.</title>
        <authorList>
            <person name="Poyet M."/>
            <person name="Groussin M."/>
            <person name="Gibbons S.M."/>
            <person name="Avila-Pacheco J."/>
            <person name="Jiang X."/>
            <person name="Kearney S.M."/>
            <person name="Perrotta A.R."/>
            <person name="Berdy B."/>
            <person name="Zhao S."/>
            <person name="Lieberman T.D."/>
            <person name="Swanson P.K."/>
            <person name="Smith M."/>
            <person name="Roesemann S."/>
            <person name="Alexander J.E."/>
            <person name="Rich S.A."/>
            <person name="Livny J."/>
            <person name="Vlamakis H."/>
            <person name="Clish C."/>
            <person name="Bullock K."/>
            <person name="Deik A."/>
            <person name="Scott J."/>
            <person name="Pierce K.A."/>
            <person name="Xavier R.J."/>
            <person name="Alm E.J."/>
        </authorList>
    </citation>
    <scope>NUCLEOTIDE SEQUENCE [LARGE SCALE GENOMIC DNA]</scope>
    <source>
        <strain evidence="13 14">BIOML-A7</strain>
    </source>
</reference>
<dbReference type="GO" id="GO:0015297">
    <property type="term" value="F:antiporter activity"/>
    <property type="evidence" value="ECO:0007669"/>
    <property type="project" value="UniProtKB-KW"/>
</dbReference>
<dbReference type="Pfam" id="PF01554">
    <property type="entry name" value="MatE"/>
    <property type="match status" value="2"/>
</dbReference>
<organism evidence="13 14">
    <name type="scientific">Ruthenibacterium lactatiformans</name>
    <dbReference type="NCBI Taxonomy" id="1550024"/>
    <lineage>
        <taxon>Bacteria</taxon>
        <taxon>Bacillati</taxon>
        <taxon>Bacillota</taxon>
        <taxon>Clostridia</taxon>
        <taxon>Eubacteriales</taxon>
        <taxon>Oscillospiraceae</taxon>
        <taxon>Ruthenibacterium</taxon>
    </lineage>
</organism>
<evidence type="ECO:0000256" key="11">
    <source>
        <dbReference type="ARBA" id="ARBA00023136"/>
    </source>
</evidence>
<keyword evidence="11" id="KW-0472">Membrane</keyword>
<keyword evidence="9" id="KW-1133">Transmembrane helix</keyword>
<evidence type="ECO:0000256" key="1">
    <source>
        <dbReference type="ARBA" id="ARBA00003408"/>
    </source>
</evidence>
<proteinExistence type="inferred from homology"/>
<evidence type="ECO:0000313" key="13">
    <source>
        <dbReference type="EMBL" id="MTS51025.1"/>
    </source>
</evidence>
<evidence type="ECO:0000256" key="4">
    <source>
        <dbReference type="ARBA" id="ARBA00020268"/>
    </source>
</evidence>
<dbReference type="GO" id="GO:0005886">
    <property type="term" value="C:plasma membrane"/>
    <property type="evidence" value="ECO:0007669"/>
    <property type="project" value="UniProtKB-SubCell"/>
</dbReference>